<dbReference type="RefSeq" id="WP_005829144.1">
    <property type="nucleotide sequence ID" value="NZ_BJOD01000011.1"/>
</dbReference>
<evidence type="ECO:0000313" key="1">
    <source>
        <dbReference type="EMBL" id="RNB52135.1"/>
    </source>
</evidence>
<protein>
    <submittedName>
        <fullName evidence="1">SEC-C domain-containing protein</fullName>
    </submittedName>
</protein>
<gene>
    <name evidence="1" type="ORF">EB820_19130</name>
</gene>
<dbReference type="Gene3D" id="3.10.450.50">
    <property type="match status" value="1"/>
</dbReference>
<dbReference type="EMBL" id="RHHN01000057">
    <property type="protein sequence ID" value="RNB52135.1"/>
    <property type="molecule type" value="Genomic_DNA"/>
</dbReference>
<dbReference type="InterPro" id="IPR004027">
    <property type="entry name" value="SEC_C_motif"/>
</dbReference>
<dbReference type="SUPFAM" id="SSF103642">
    <property type="entry name" value="Sec-C motif"/>
    <property type="match status" value="1"/>
</dbReference>
<accession>A0A3M8ANP3</accession>
<dbReference type="Pfam" id="PF02810">
    <property type="entry name" value="SEC-C"/>
    <property type="match status" value="1"/>
</dbReference>
<name>A0A3M8ANP3_9BACL</name>
<dbReference type="AlphaFoldDB" id="A0A3M8ANP3"/>
<dbReference type="GeneID" id="82810848"/>
<dbReference type="Proteomes" id="UP000276178">
    <property type="component" value="Unassembled WGS sequence"/>
</dbReference>
<evidence type="ECO:0000313" key="2">
    <source>
        <dbReference type="Proteomes" id="UP000276178"/>
    </source>
</evidence>
<dbReference type="OrthoDB" id="6399948at2"/>
<sequence length="383" mass="43449">MFGRNEPCPCGSGKKYKICCLPKEEAKWLALSQNPSLAEVQVQNEYFQPATTSHNALQGMREFALAVMDQMGTYLRREHKRDDMIRFLATDLLKLVDEGERHYFEAVREILEMKGLPPAARNQVKAVPALTRAERILVRNAAQSILAEYAFMGEHDTADYGAMKVIMECCYQAVARGIEEQADLWSVKLFVDTGNQLVDWELQFSDDMAFGLDQEESEVMIYFDWHSLDEIENEYESYAHTLTGLREESLKTLATALVQESSTPRKSADKISYTGLAMNYFGLLEQELRDVISFHEGATAPKKRMWRELCEYLQNEHVPIVSDGIELLGDKLKALHGLRNRAAHGEFITHEEFAAVRALALDSNLLAYISQAKSAYAEQRAQG</sequence>
<comment type="caution">
    <text evidence="1">The sequence shown here is derived from an EMBL/GenBank/DDBJ whole genome shotgun (WGS) entry which is preliminary data.</text>
</comment>
<proteinExistence type="predicted"/>
<organism evidence="1 2">
    <name type="scientific">Brevibacillus agri</name>
    <dbReference type="NCBI Taxonomy" id="51101"/>
    <lineage>
        <taxon>Bacteria</taxon>
        <taxon>Bacillati</taxon>
        <taxon>Bacillota</taxon>
        <taxon>Bacilli</taxon>
        <taxon>Bacillales</taxon>
        <taxon>Paenibacillaceae</taxon>
        <taxon>Brevibacillus</taxon>
    </lineage>
</organism>
<reference evidence="1 2" key="1">
    <citation type="submission" date="2018-10" db="EMBL/GenBank/DDBJ databases">
        <title>Phylogenomics of Brevibacillus.</title>
        <authorList>
            <person name="Dunlap C."/>
        </authorList>
    </citation>
    <scope>NUCLEOTIDE SEQUENCE [LARGE SCALE GENOMIC DNA]</scope>
    <source>
        <strain evidence="1 2">NRRL NRS 1219</strain>
    </source>
</reference>